<feature type="transmembrane region" description="Helical" evidence="2">
    <location>
        <begin position="6"/>
        <end position="25"/>
    </location>
</feature>
<dbReference type="EMBL" id="CP017839">
    <property type="protein sequence ID" value="APA97873.1"/>
    <property type="molecule type" value="Genomic_DNA"/>
</dbReference>
<dbReference type="AlphaFoldDB" id="A0ABC8AUK7"/>
<dbReference type="Proteomes" id="UP000180166">
    <property type="component" value="Chromosome"/>
</dbReference>
<protein>
    <submittedName>
        <fullName evidence="3">Uncharacterized protein</fullName>
    </submittedName>
</protein>
<name>A0ABC8AUK7_9NOCA</name>
<dbReference type="RefSeq" id="WP_228102853.1">
    <property type="nucleotide sequence ID" value="NZ_AP028459.1"/>
</dbReference>
<feature type="transmembrane region" description="Helical" evidence="2">
    <location>
        <begin position="120"/>
        <end position="140"/>
    </location>
</feature>
<gene>
    <name evidence="3" type="ORF">NS506_03824</name>
</gene>
<feature type="compositionally biased region" description="Low complexity" evidence="1">
    <location>
        <begin position="146"/>
        <end position="164"/>
    </location>
</feature>
<feature type="region of interest" description="Disordered" evidence="1">
    <location>
        <begin position="146"/>
        <end position="179"/>
    </location>
</feature>
<evidence type="ECO:0000256" key="1">
    <source>
        <dbReference type="SAM" id="MobiDB-lite"/>
    </source>
</evidence>
<feature type="compositionally biased region" description="Basic residues" evidence="1">
    <location>
        <begin position="165"/>
        <end position="179"/>
    </location>
</feature>
<dbReference type="KEGG" id="nsr:NS506_03824"/>
<organism evidence="3 4">
    <name type="scientific">Nocardia seriolae</name>
    <dbReference type="NCBI Taxonomy" id="37332"/>
    <lineage>
        <taxon>Bacteria</taxon>
        <taxon>Bacillati</taxon>
        <taxon>Actinomycetota</taxon>
        <taxon>Actinomycetes</taxon>
        <taxon>Mycobacteriales</taxon>
        <taxon>Nocardiaceae</taxon>
        <taxon>Nocardia</taxon>
    </lineage>
</organism>
<evidence type="ECO:0000256" key="2">
    <source>
        <dbReference type="SAM" id="Phobius"/>
    </source>
</evidence>
<keyword evidence="2" id="KW-0812">Transmembrane</keyword>
<evidence type="ECO:0000313" key="4">
    <source>
        <dbReference type="Proteomes" id="UP000180166"/>
    </source>
</evidence>
<reference evidence="3 4" key="1">
    <citation type="submission" date="2016-10" db="EMBL/GenBank/DDBJ databases">
        <title>Genome sequence of Nocardia seriolae strain EM150506, isolated from Anguila japonica.</title>
        <authorList>
            <person name="Han H.-J."/>
        </authorList>
    </citation>
    <scope>NUCLEOTIDE SEQUENCE [LARGE SCALE GENOMIC DNA]</scope>
    <source>
        <strain evidence="3 4">EM150506</strain>
    </source>
</reference>
<accession>A0ABC8AUK7</accession>
<sequence length="179" mass="18432">MSMTRRIGGVVLDVVLAAVFGWVGFSEVHTSSIGLLPAAAGPPVAIAAGIALLLRRYRPLLVVVAAALATALVGAMAPMLLALYTVARRYGNRRTTWLAAAGALFAGVMPWGTGSWLSLFVYRGAIVALVLAVPLLLGLWGQSARGNPGRAAGAGRAGRAGTRPAGRRGRGGRTAAHRR</sequence>
<feature type="transmembrane region" description="Helical" evidence="2">
    <location>
        <begin position="60"/>
        <end position="84"/>
    </location>
</feature>
<keyword evidence="2" id="KW-1133">Transmembrane helix</keyword>
<feature type="transmembrane region" description="Helical" evidence="2">
    <location>
        <begin position="32"/>
        <end position="54"/>
    </location>
</feature>
<proteinExistence type="predicted"/>
<keyword evidence="2" id="KW-0472">Membrane</keyword>
<evidence type="ECO:0000313" key="3">
    <source>
        <dbReference type="EMBL" id="APA97873.1"/>
    </source>
</evidence>